<feature type="transmembrane region" description="Helical" evidence="1">
    <location>
        <begin position="125"/>
        <end position="148"/>
    </location>
</feature>
<feature type="transmembrane region" description="Helical" evidence="1">
    <location>
        <begin position="93"/>
        <end position="113"/>
    </location>
</feature>
<evidence type="ECO:0000313" key="3">
    <source>
        <dbReference type="Proteomes" id="UP000316471"/>
    </source>
</evidence>
<proteinExistence type="predicted"/>
<dbReference type="Proteomes" id="UP000316471">
    <property type="component" value="Unassembled WGS sequence"/>
</dbReference>
<feature type="transmembrane region" description="Helical" evidence="1">
    <location>
        <begin position="25"/>
        <end position="44"/>
    </location>
</feature>
<evidence type="ECO:0000313" key="2">
    <source>
        <dbReference type="EMBL" id="TWI06361.1"/>
    </source>
</evidence>
<name>A0A562LFH7_9GAMM</name>
<dbReference type="EMBL" id="VLKP01000017">
    <property type="protein sequence ID" value="TWI06361.1"/>
    <property type="molecule type" value="Genomic_DNA"/>
</dbReference>
<sequence length="167" mass="17873">MVFGAALLLVATVLMFVYERASVVLAIIATALLTLPGIFLALWLTRTELDLSSMMGLTMVIGIVTEVAVFFFAEVDTRSEVTPGDLRHAAHMRLRPILMTSTIAILALSPLALGLGTGSAMQRPLAITIIAGLVVAVPLVLLVMPLLFLRFDSWKRPTKLTPAGDSA</sequence>
<dbReference type="InterPro" id="IPR001036">
    <property type="entry name" value="Acrflvin-R"/>
</dbReference>
<dbReference type="Pfam" id="PF00873">
    <property type="entry name" value="ACR_tran"/>
    <property type="match status" value="1"/>
</dbReference>
<organism evidence="2 3">
    <name type="scientific">Aerolutibacter ruishenii</name>
    <dbReference type="NCBI Taxonomy" id="686800"/>
    <lineage>
        <taxon>Bacteria</taxon>
        <taxon>Pseudomonadati</taxon>
        <taxon>Pseudomonadota</taxon>
        <taxon>Gammaproteobacteria</taxon>
        <taxon>Lysobacterales</taxon>
        <taxon>Lysobacteraceae</taxon>
        <taxon>Aerolutibacter</taxon>
    </lineage>
</organism>
<protein>
    <submittedName>
        <fullName evidence="2">AcrB/AcrD/AcrF family protein</fullName>
    </submittedName>
</protein>
<keyword evidence="3" id="KW-1185">Reference proteome</keyword>
<gene>
    <name evidence="2" type="ORF">IP93_02981</name>
</gene>
<dbReference type="Gene3D" id="1.20.1640.10">
    <property type="entry name" value="Multidrug efflux transporter AcrB transmembrane domain"/>
    <property type="match status" value="1"/>
</dbReference>
<dbReference type="GO" id="GO:0005886">
    <property type="term" value="C:plasma membrane"/>
    <property type="evidence" value="ECO:0007669"/>
    <property type="project" value="TreeGrafter"/>
</dbReference>
<keyword evidence="1" id="KW-0472">Membrane</keyword>
<keyword evidence="1" id="KW-0812">Transmembrane</keyword>
<feature type="transmembrane region" description="Helical" evidence="1">
    <location>
        <begin position="56"/>
        <end position="73"/>
    </location>
</feature>
<dbReference type="GO" id="GO:0042910">
    <property type="term" value="F:xenobiotic transmembrane transporter activity"/>
    <property type="evidence" value="ECO:0007669"/>
    <property type="project" value="TreeGrafter"/>
</dbReference>
<dbReference type="PANTHER" id="PTHR32063">
    <property type="match status" value="1"/>
</dbReference>
<dbReference type="SUPFAM" id="SSF82866">
    <property type="entry name" value="Multidrug efflux transporter AcrB transmembrane domain"/>
    <property type="match status" value="1"/>
</dbReference>
<dbReference type="AlphaFoldDB" id="A0A562LFH7"/>
<reference evidence="2 3" key="1">
    <citation type="journal article" date="2015" name="Stand. Genomic Sci.">
        <title>Genomic Encyclopedia of Bacterial and Archaeal Type Strains, Phase III: the genomes of soil and plant-associated and newly described type strains.</title>
        <authorList>
            <person name="Whitman W.B."/>
            <person name="Woyke T."/>
            <person name="Klenk H.P."/>
            <person name="Zhou Y."/>
            <person name="Lilburn T.G."/>
            <person name="Beck B.J."/>
            <person name="De Vos P."/>
            <person name="Vandamme P."/>
            <person name="Eisen J.A."/>
            <person name="Garrity G."/>
            <person name="Hugenholtz P."/>
            <person name="Kyrpides N.C."/>
        </authorList>
    </citation>
    <scope>NUCLEOTIDE SEQUENCE [LARGE SCALE GENOMIC DNA]</scope>
    <source>
        <strain evidence="2 3">CGMCC 1.10136</strain>
    </source>
</reference>
<dbReference type="PANTHER" id="PTHR32063:SF24">
    <property type="entry name" value="CATION EFFLUX SYSTEM (ACRB_ACRD_ACRF FAMILY)"/>
    <property type="match status" value="1"/>
</dbReference>
<comment type="caution">
    <text evidence="2">The sequence shown here is derived from an EMBL/GenBank/DDBJ whole genome shotgun (WGS) entry which is preliminary data.</text>
</comment>
<evidence type="ECO:0000256" key="1">
    <source>
        <dbReference type="SAM" id="Phobius"/>
    </source>
</evidence>
<keyword evidence="1" id="KW-1133">Transmembrane helix</keyword>
<accession>A0A562LFH7</accession>